<comment type="pathway">
    <text evidence="1 7 8">Carbohydrate degradation; glycolysis; D-glyceraldehyde 3-phosphate and glycerone phosphate from D-glucose: step 2/4.</text>
</comment>
<organism evidence="9 10">
    <name type="scientific">Eiseniibacteriota bacterium</name>
    <dbReference type="NCBI Taxonomy" id="2212470"/>
    <lineage>
        <taxon>Bacteria</taxon>
        <taxon>Candidatus Eiseniibacteriota</taxon>
    </lineage>
</organism>
<dbReference type="InterPro" id="IPR001672">
    <property type="entry name" value="G6P_Isomerase"/>
</dbReference>
<dbReference type="CDD" id="cd05016">
    <property type="entry name" value="SIS_PGI_2"/>
    <property type="match status" value="1"/>
</dbReference>
<feature type="active site" description="Proton donor" evidence="7">
    <location>
        <position position="346"/>
    </location>
</feature>
<evidence type="ECO:0000256" key="6">
    <source>
        <dbReference type="ARBA" id="ARBA00029321"/>
    </source>
</evidence>
<gene>
    <name evidence="7" type="primary">pgi</name>
    <name evidence="9" type="ORF">ACFL6M_02170</name>
</gene>
<dbReference type="PANTHER" id="PTHR11469:SF1">
    <property type="entry name" value="GLUCOSE-6-PHOSPHATE ISOMERASE"/>
    <property type="match status" value="1"/>
</dbReference>
<comment type="caution">
    <text evidence="9">The sequence shown here is derived from an EMBL/GenBank/DDBJ whole genome shotgun (WGS) entry which is preliminary data.</text>
</comment>
<name>A0ABV6YJ70_UNCEI</name>
<evidence type="ECO:0000256" key="2">
    <source>
        <dbReference type="ARBA" id="ARBA00006604"/>
    </source>
</evidence>
<evidence type="ECO:0000313" key="10">
    <source>
        <dbReference type="Proteomes" id="UP001593833"/>
    </source>
</evidence>
<dbReference type="PROSITE" id="PS00174">
    <property type="entry name" value="P_GLUCOSE_ISOMERASE_2"/>
    <property type="match status" value="1"/>
</dbReference>
<keyword evidence="3 7" id="KW-0312">Gluconeogenesis</keyword>
<reference evidence="9 10" key="1">
    <citation type="submission" date="2024-09" db="EMBL/GenBank/DDBJ databases">
        <authorList>
            <person name="D'Angelo T."/>
        </authorList>
    </citation>
    <scope>NUCLEOTIDE SEQUENCE [LARGE SCALE GENOMIC DNA]</scope>
    <source>
        <strain evidence="9">SAG AM-320-E07</strain>
    </source>
</reference>
<dbReference type="GO" id="GO:0004347">
    <property type="term" value="F:glucose-6-phosphate isomerase activity"/>
    <property type="evidence" value="ECO:0007669"/>
    <property type="project" value="UniProtKB-EC"/>
</dbReference>
<dbReference type="EMBL" id="JBHPKH010000014">
    <property type="protein sequence ID" value="MFC1572381.1"/>
    <property type="molecule type" value="Genomic_DNA"/>
</dbReference>
<dbReference type="InterPro" id="IPR035482">
    <property type="entry name" value="SIS_PGI_2"/>
</dbReference>
<dbReference type="Pfam" id="PF00342">
    <property type="entry name" value="PGI"/>
    <property type="match status" value="2"/>
</dbReference>
<dbReference type="PRINTS" id="PR00662">
    <property type="entry name" value="G6PISOMERASE"/>
</dbReference>
<protein>
    <recommendedName>
        <fullName evidence="7">Glucose-6-phosphate isomerase</fullName>
        <shortName evidence="7">GPI</shortName>
        <ecNumber evidence="7">5.3.1.9</ecNumber>
    </recommendedName>
    <alternativeName>
        <fullName evidence="7">Phosphoglucose isomerase</fullName>
        <shortName evidence="7">PGI</shortName>
    </alternativeName>
    <alternativeName>
        <fullName evidence="7">Phosphohexose isomerase</fullName>
        <shortName evidence="7">PHI</shortName>
    </alternativeName>
</protein>
<dbReference type="Proteomes" id="UP001593833">
    <property type="component" value="Unassembled WGS sequence"/>
</dbReference>
<dbReference type="InterPro" id="IPR046348">
    <property type="entry name" value="SIS_dom_sf"/>
</dbReference>
<evidence type="ECO:0000313" key="9">
    <source>
        <dbReference type="EMBL" id="MFC1572381.1"/>
    </source>
</evidence>
<dbReference type="InterPro" id="IPR035476">
    <property type="entry name" value="SIS_PGI_1"/>
</dbReference>
<keyword evidence="5 7" id="KW-0413">Isomerase</keyword>
<dbReference type="CDD" id="cd05015">
    <property type="entry name" value="SIS_PGI_1"/>
    <property type="match status" value="1"/>
</dbReference>
<keyword evidence="10" id="KW-1185">Reference proteome</keyword>
<proteinExistence type="inferred from homology"/>
<comment type="function">
    <text evidence="7">Catalyzes the reversible isomerization of glucose-6-phosphate to fructose-6-phosphate.</text>
</comment>
<evidence type="ECO:0000256" key="3">
    <source>
        <dbReference type="ARBA" id="ARBA00022432"/>
    </source>
</evidence>
<dbReference type="Gene3D" id="3.40.50.10490">
    <property type="entry name" value="Glucose-6-phosphate isomerase like protein, domain 1"/>
    <property type="match status" value="3"/>
</dbReference>
<feature type="active site" evidence="7">
    <location>
        <position position="375"/>
    </location>
</feature>
<dbReference type="SUPFAM" id="SSF53697">
    <property type="entry name" value="SIS domain"/>
    <property type="match status" value="1"/>
</dbReference>
<evidence type="ECO:0000256" key="8">
    <source>
        <dbReference type="RuleBase" id="RU000612"/>
    </source>
</evidence>
<evidence type="ECO:0000256" key="7">
    <source>
        <dbReference type="HAMAP-Rule" id="MF_00473"/>
    </source>
</evidence>
<dbReference type="HAMAP" id="MF_00473">
    <property type="entry name" value="G6P_isomerase"/>
    <property type="match status" value="1"/>
</dbReference>
<comment type="catalytic activity">
    <reaction evidence="6 7 8">
        <text>alpha-D-glucose 6-phosphate = beta-D-fructose 6-phosphate</text>
        <dbReference type="Rhea" id="RHEA:11816"/>
        <dbReference type="ChEBI" id="CHEBI:57634"/>
        <dbReference type="ChEBI" id="CHEBI:58225"/>
        <dbReference type="EC" id="5.3.1.9"/>
    </reaction>
</comment>
<comment type="pathway">
    <text evidence="7">Carbohydrate biosynthesis; gluconeogenesis.</text>
</comment>
<keyword evidence="7" id="KW-0963">Cytoplasm</keyword>
<evidence type="ECO:0000256" key="5">
    <source>
        <dbReference type="ARBA" id="ARBA00023235"/>
    </source>
</evidence>
<dbReference type="NCBIfam" id="NF010696">
    <property type="entry name" value="PRK14096.1"/>
    <property type="match status" value="1"/>
</dbReference>
<sequence length="551" mass="59777">MNDSQHQAPDPGSDSPAAHGAWDRFCRYLIEEPVLGFRLDVSTMPFRDDDLTRMAGPIHQAMVDMKALEAGEVANPDEGRRVGHYWLRSPELAPQPALIEAIQQTRDRIGVFAQKVHSGEIHPPQDHAPGSDASPPRFRHLLLVGIGGSALGPQLLDDALSAQQSPLTAYYIDNTDPAGIDRTCEQLGDALAETLVLIVSKSGGTKETRNGMLEIRHALTARGLEFGSRAVAVTGEGSALERYARENGFLDIFPMWDWVGGRTSVMSAVGLLPAALQGFDIGALLEGARRMDDLTRTTEVTENPAAMMALMWYLAGNGHGKRDMVILPYRDRLVLLSRYLQQLVMESLGKELDLDGKTVNQGLLVYGNKGSTDQHAYVQQLREGPDSFFATFIEVLRDRDGESLEVEPGITSGDYLLGFLLGTRAALAEKSRGSITITIPEVCELSLGALIALFERAVGLYASLIHINAYHQPGVEAGKKAAADVLEIQTQILELLSNSGVEAITAGEVSARLGLDGEIRTVFHILEHLAANGRIRVIRSGPSTASQYATR</sequence>
<dbReference type="InterPro" id="IPR018189">
    <property type="entry name" value="Phosphoglucose_isomerase_CS"/>
</dbReference>
<dbReference type="PANTHER" id="PTHR11469">
    <property type="entry name" value="GLUCOSE-6-PHOSPHATE ISOMERASE"/>
    <property type="match status" value="1"/>
</dbReference>
<accession>A0ABV6YJ70</accession>
<keyword evidence="4 7" id="KW-0324">Glycolysis</keyword>
<evidence type="ECO:0000256" key="4">
    <source>
        <dbReference type="ARBA" id="ARBA00023152"/>
    </source>
</evidence>
<dbReference type="EC" id="5.3.1.9" evidence="7"/>
<dbReference type="PROSITE" id="PS51463">
    <property type="entry name" value="P_GLUCOSE_ISOMERASE_3"/>
    <property type="match status" value="1"/>
</dbReference>
<comment type="subcellular location">
    <subcellularLocation>
        <location evidence="7">Cytoplasm</location>
    </subcellularLocation>
</comment>
<evidence type="ECO:0000256" key="1">
    <source>
        <dbReference type="ARBA" id="ARBA00004926"/>
    </source>
</evidence>
<comment type="similarity">
    <text evidence="2 7 8">Belongs to the GPI family.</text>
</comment>
<feature type="active site" evidence="7">
    <location>
        <position position="479"/>
    </location>
</feature>